<evidence type="ECO:0000313" key="3">
    <source>
        <dbReference type="Proteomes" id="UP000265618"/>
    </source>
</evidence>
<dbReference type="EMBL" id="BDIP01004078">
    <property type="protein sequence ID" value="GIQ88451.1"/>
    <property type="molecule type" value="Genomic_DNA"/>
</dbReference>
<proteinExistence type="predicted"/>
<gene>
    <name evidence="2" type="ORF">KIPB_010699</name>
</gene>
<dbReference type="InterPro" id="IPR051082">
    <property type="entry name" value="Pentapeptide-BTB/POZ_domain"/>
</dbReference>
<evidence type="ECO:0000256" key="1">
    <source>
        <dbReference type="SAM" id="Coils"/>
    </source>
</evidence>
<dbReference type="OrthoDB" id="9989223at2759"/>
<dbReference type="Gene3D" id="2.160.20.80">
    <property type="entry name" value="E3 ubiquitin-protein ligase SopA"/>
    <property type="match status" value="1"/>
</dbReference>
<feature type="non-terminal residue" evidence="2">
    <location>
        <position position="1"/>
    </location>
</feature>
<feature type="non-terminal residue" evidence="2">
    <location>
        <position position="389"/>
    </location>
</feature>
<dbReference type="PANTHER" id="PTHR14136:SF17">
    <property type="entry name" value="BTB_POZ DOMAIN-CONTAINING PROTEIN KCTD9"/>
    <property type="match status" value="1"/>
</dbReference>
<dbReference type="PANTHER" id="PTHR14136">
    <property type="entry name" value="BTB_POZ DOMAIN-CONTAINING PROTEIN KCTD9"/>
    <property type="match status" value="1"/>
</dbReference>
<protein>
    <recommendedName>
        <fullName evidence="4">Pentapeptide repeat-containing protein</fullName>
    </recommendedName>
</protein>
<evidence type="ECO:0000313" key="2">
    <source>
        <dbReference type="EMBL" id="GIQ88451.1"/>
    </source>
</evidence>
<accession>A0A9K3GN43</accession>
<reference evidence="2 3" key="1">
    <citation type="journal article" date="2018" name="PLoS ONE">
        <title>The draft genome of Kipferlia bialata reveals reductive genome evolution in fornicate parasites.</title>
        <authorList>
            <person name="Tanifuji G."/>
            <person name="Takabayashi S."/>
            <person name="Kume K."/>
            <person name="Takagi M."/>
            <person name="Nakayama T."/>
            <person name="Kamikawa R."/>
            <person name="Inagaki Y."/>
            <person name="Hashimoto T."/>
        </authorList>
    </citation>
    <scope>NUCLEOTIDE SEQUENCE [LARGE SCALE GENOMIC DNA]</scope>
    <source>
        <strain evidence="2">NY0173</strain>
    </source>
</reference>
<keyword evidence="1" id="KW-0175">Coiled coil</keyword>
<comment type="caution">
    <text evidence="2">The sequence shown here is derived from an EMBL/GenBank/DDBJ whole genome shotgun (WGS) entry which is preliminary data.</text>
</comment>
<dbReference type="AlphaFoldDB" id="A0A9K3GN43"/>
<dbReference type="SUPFAM" id="SSF141571">
    <property type="entry name" value="Pentapeptide repeat-like"/>
    <property type="match status" value="1"/>
</dbReference>
<keyword evidence="3" id="KW-1185">Reference proteome</keyword>
<organism evidence="2 3">
    <name type="scientific">Kipferlia bialata</name>
    <dbReference type="NCBI Taxonomy" id="797122"/>
    <lineage>
        <taxon>Eukaryota</taxon>
        <taxon>Metamonada</taxon>
        <taxon>Carpediemonas-like organisms</taxon>
        <taxon>Kipferlia</taxon>
    </lineage>
</organism>
<evidence type="ECO:0008006" key="4">
    <source>
        <dbReference type="Google" id="ProtNLM"/>
    </source>
</evidence>
<sequence length="389" mass="42400">LMHNLTFDPLDSLTCIESGSKILLRVSAADIIPLPRGTKGLTLTMKRQYRQAEVANDLVRDLHDIVGPVIDRQNDLLGFSKRLTTLGIGSQQSDTSDLEAWGVLDTMGSATLTLVSNLSVAQGKARTLLGRLEGEGEEVSVRQIEDAEDDRDEVAQKLKRRNLTEQKKLSLREKLAVLEAKIVTLKEARVSHSDLVAQLRPYLIFPEVAEALGEHLRERVIDHSSAFQHPCDWGQGYIVTENGLEEGEIKLVNTYAVVDMIDRELTSQDFQDQDVTLWDLSGRVTGCDLTAVEGLTVEQMSSLASLTQCTLRGMDLTGLDLTDTDVSGSNLSGANLSECDMTRATLTGCDLSRATLTGVTGLTLEHLQGASSVKGVVVSGVDMCGWDMQ</sequence>
<feature type="coiled-coil region" evidence="1">
    <location>
        <begin position="144"/>
        <end position="188"/>
    </location>
</feature>
<dbReference type="Pfam" id="PF00805">
    <property type="entry name" value="Pentapeptide"/>
    <property type="match status" value="1"/>
</dbReference>
<dbReference type="Proteomes" id="UP000265618">
    <property type="component" value="Unassembled WGS sequence"/>
</dbReference>
<dbReference type="InterPro" id="IPR001646">
    <property type="entry name" value="5peptide_repeat"/>
</dbReference>
<name>A0A9K3GN43_9EUKA</name>